<keyword evidence="1" id="KW-0233">DNA recombination</keyword>
<name>T1C8U9_9ZZZZ</name>
<reference evidence="3" key="1">
    <citation type="submission" date="2013-08" db="EMBL/GenBank/DDBJ databases">
        <authorList>
            <person name="Mendez C."/>
            <person name="Richter M."/>
            <person name="Ferrer M."/>
            <person name="Sanchez J."/>
        </authorList>
    </citation>
    <scope>NUCLEOTIDE SEQUENCE</scope>
</reference>
<feature type="region of interest" description="Disordered" evidence="2">
    <location>
        <begin position="357"/>
        <end position="399"/>
    </location>
</feature>
<evidence type="ECO:0000256" key="1">
    <source>
        <dbReference type="ARBA" id="ARBA00023172"/>
    </source>
</evidence>
<dbReference type="Gene3D" id="1.10.443.10">
    <property type="entry name" value="Intergrase catalytic core"/>
    <property type="match status" value="1"/>
</dbReference>
<reference evidence="3" key="2">
    <citation type="journal article" date="2014" name="ISME J.">
        <title>Microbial stratification in low pH oxic and suboxic macroscopic growths along an acid mine drainage.</title>
        <authorList>
            <person name="Mendez-Garcia C."/>
            <person name="Mesa V."/>
            <person name="Sprenger R.R."/>
            <person name="Richter M."/>
            <person name="Diez M.S."/>
            <person name="Solano J."/>
            <person name="Bargiela R."/>
            <person name="Golyshina O.V."/>
            <person name="Manteca A."/>
            <person name="Ramos J.L."/>
            <person name="Gallego J.R."/>
            <person name="Llorente I."/>
            <person name="Martins Dos Santos V.A."/>
            <person name="Jensen O.N."/>
            <person name="Pelaez A.I."/>
            <person name="Sanchez J."/>
            <person name="Ferrer M."/>
        </authorList>
    </citation>
    <scope>NUCLEOTIDE SEQUENCE</scope>
</reference>
<organism evidence="3">
    <name type="scientific">mine drainage metagenome</name>
    <dbReference type="NCBI Taxonomy" id="410659"/>
    <lineage>
        <taxon>unclassified sequences</taxon>
        <taxon>metagenomes</taxon>
        <taxon>ecological metagenomes</taxon>
    </lineage>
</organism>
<dbReference type="EMBL" id="AUZY01000762">
    <property type="protein sequence ID" value="EQD77478.1"/>
    <property type="molecule type" value="Genomic_DNA"/>
</dbReference>
<evidence type="ECO:0000256" key="2">
    <source>
        <dbReference type="SAM" id="MobiDB-lite"/>
    </source>
</evidence>
<accession>T1C8U9</accession>
<comment type="caution">
    <text evidence="3">The sequence shown here is derived from an EMBL/GenBank/DDBJ whole genome shotgun (WGS) entry which is preliminary data.</text>
</comment>
<dbReference type="SUPFAM" id="SSF56349">
    <property type="entry name" value="DNA breaking-rejoining enzymes"/>
    <property type="match status" value="1"/>
</dbReference>
<proteinExistence type="predicted"/>
<dbReference type="GO" id="GO:0015074">
    <property type="term" value="P:DNA integration"/>
    <property type="evidence" value="ECO:0007669"/>
    <property type="project" value="InterPro"/>
</dbReference>
<sequence length="433" mass="47192">AYATHLHERKKLDSYIAKTFKGVRDWLLFHNVDFRQFPKLRRAYQAESLSRERIPTPEQLRLILGALSPRGRVCALLMAHSGLRPGTLGNDGGTDGLTVGDLPELRTGGRPRFDLSEGRRAFLVQVPSRLSKTAQGYMTFGTPEAADAILSYLGERQAAGEKLTPASPLVALTALGARNTGEKGAGSFVTTKSVVTGIRKALQSVRPEGVSWRPYVLRSYCSTQLLIGRMDHDTREAILGHDLGVSGRYNLRKRLADHVVEAMRAEYERAMGALLTARGAEESRATDDFVRLLLHGLGLPEDTDISGLSEKERAALADQLAKRLGPNGTSASKGLPVAAPADRAVVQRIVESRKCRASWSRDGPPSCRSMRDGSSFRRPAGRATGPKCSRSERGGQPPIFVPAEVALPVNCRRLSEFRDRPATSRCLTQEGAS</sequence>
<dbReference type="InterPro" id="IPR011010">
    <property type="entry name" value="DNA_brk_join_enz"/>
</dbReference>
<protein>
    <submittedName>
        <fullName evidence="3">Integrase/recombinase</fullName>
    </submittedName>
</protein>
<evidence type="ECO:0000313" key="3">
    <source>
        <dbReference type="EMBL" id="EQD77478.1"/>
    </source>
</evidence>
<dbReference type="AlphaFoldDB" id="T1C8U9"/>
<feature type="non-terminal residue" evidence="3">
    <location>
        <position position="1"/>
    </location>
</feature>
<dbReference type="GO" id="GO:0006310">
    <property type="term" value="P:DNA recombination"/>
    <property type="evidence" value="ECO:0007669"/>
    <property type="project" value="UniProtKB-KW"/>
</dbReference>
<dbReference type="GO" id="GO:0003677">
    <property type="term" value="F:DNA binding"/>
    <property type="evidence" value="ECO:0007669"/>
    <property type="project" value="InterPro"/>
</dbReference>
<gene>
    <name evidence="3" type="ORF">B1B_01042</name>
</gene>
<feature type="non-terminal residue" evidence="3">
    <location>
        <position position="433"/>
    </location>
</feature>
<dbReference type="InterPro" id="IPR013762">
    <property type="entry name" value="Integrase-like_cat_sf"/>
</dbReference>